<dbReference type="EMBL" id="UOFP01000159">
    <property type="protein sequence ID" value="VAW86818.1"/>
    <property type="molecule type" value="Genomic_DNA"/>
</dbReference>
<dbReference type="SUPFAM" id="SSF64076">
    <property type="entry name" value="MTH938-like"/>
    <property type="match status" value="1"/>
</dbReference>
<dbReference type="PANTHER" id="PTHR21192">
    <property type="entry name" value="NUCLEAR PROTEIN E3-3"/>
    <property type="match status" value="1"/>
</dbReference>
<dbReference type="AlphaFoldDB" id="A0A3B0Z0Q3"/>
<evidence type="ECO:0000313" key="1">
    <source>
        <dbReference type="EMBL" id="VAW86818.1"/>
    </source>
</evidence>
<reference evidence="1" key="1">
    <citation type="submission" date="2018-06" db="EMBL/GenBank/DDBJ databases">
        <authorList>
            <person name="Zhirakovskaya E."/>
        </authorList>
    </citation>
    <scope>NUCLEOTIDE SEQUENCE</scope>
</reference>
<dbReference type="PANTHER" id="PTHR21192:SF2">
    <property type="entry name" value="NADH DEHYDROGENASE [UBIQUINONE] 1 ALPHA SUBCOMPLEX ASSEMBLY FACTOR 3"/>
    <property type="match status" value="1"/>
</dbReference>
<protein>
    <submittedName>
        <fullName evidence="1">Uncharacterized protein</fullName>
    </submittedName>
</protein>
<sequence>MQIHQDTNPAAITIRRYQDGCVDIIHPITERNEEGKPVVNQQKLTNSAVIIGASLIETWPVACFEALEAKHLEMVLALEPEVILVGTGDKLRFPHPSCAEMILKKGIGVEYMDIGAACRTYNILTAEGRHVAVALILER</sequence>
<name>A0A3B0Z0Q3_9ZZZZ</name>
<dbReference type="InterPro" id="IPR007523">
    <property type="entry name" value="NDUFAF3/AAMDC"/>
</dbReference>
<dbReference type="Pfam" id="PF04430">
    <property type="entry name" value="DUF498"/>
    <property type="match status" value="1"/>
</dbReference>
<dbReference type="CDD" id="cd05560">
    <property type="entry name" value="Xcc1710_like"/>
    <property type="match status" value="1"/>
</dbReference>
<accession>A0A3B0Z0Q3</accession>
<organism evidence="1">
    <name type="scientific">hydrothermal vent metagenome</name>
    <dbReference type="NCBI Taxonomy" id="652676"/>
    <lineage>
        <taxon>unclassified sequences</taxon>
        <taxon>metagenomes</taxon>
        <taxon>ecological metagenomes</taxon>
    </lineage>
</organism>
<gene>
    <name evidence="1" type="ORF">MNBD_GAMMA18-845</name>
</gene>
<dbReference type="Gene3D" id="3.40.1230.10">
    <property type="entry name" value="MTH938-like"/>
    <property type="match status" value="1"/>
</dbReference>
<proteinExistence type="predicted"/>
<dbReference type="InterPro" id="IPR036748">
    <property type="entry name" value="MTH938-like_sf"/>
</dbReference>